<name>A0AAV7W028_PLEWA</name>
<feature type="signal peptide" evidence="1">
    <location>
        <begin position="1"/>
        <end position="19"/>
    </location>
</feature>
<proteinExistence type="predicted"/>
<accession>A0AAV7W028</accession>
<organism evidence="2 3">
    <name type="scientific">Pleurodeles waltl</name>
    <name type="common">Iberian ribbed newt</name>
    <dbReference type="NCBI Taxonomy" id="8319"/>
    <lineage>
        <taxon>Eukaryota</taxon>
        <taxon>Metazoa</taxon>
        <taxon>Chordata</taxon>
        <taxon>Craniata</taxon>
        <taxon>Vertebrata</taxon>
        <taxon>Euteleostomi</taxon>
        <taxon>Amphibia</taxon>
        <taxon>Batrachia</taxon>
        <taxon>Caudata</taxon>
        <taxon>Salamandroidea</taxon>
        <taxon>Salamandridae</taxon>
        <taxon>Pleurodelinae</taxon>
        <taxon>Pleurodeles</taxon>
    </lineage>
</organism>
<keyword evidence="1" id="KW-0732">Signal</keyword>
<reference evidence="2" key="1">
    <citation type="journal article" date="2022" name="bioRxiv">
        <title>Sequencing and chromosome-scale assembly of the giantPleurodeles waltlgenome.</title>
        <authorList>
            <person name="Brown T."/>
            <person name="Elewa A."/>
            <person name="Iarovenko S."/>
            <person name="Subramanian E."/>
            <person name="Araus A.J."/>
            <person name="Petzold A."/>
            <person name="Susuki M."/>
            <person name="Suzuki K.-i.T."/>
            <person name="Hayashi T."/>
            <person name="Toyoda A."/>
            <person name="Oliveira C."/>
            <person name="Osipova E."/>
            <person name="Leigh N.D."/>
            <person name="Simon A."/>
            <person name="Yun M.H."/>
        </authorList>
    </citation>
    <scope>NUCLEOTIDE SEQUENCE</scope>
    <source>
        <strain evidence="2">20211129_DDA</strain>
        <tissue evidence="2">Liver</tissue>
    </source>
</reference>
<feature type="chain" id="PRO_5043451330" evidence="1">
    <location>
        <begin position="20"/>
        <end position="70"/>
    </location>
</feature>
<dbReference type="EMBL" id="JANPWB010000002">
    <property type="protein sequence ID" value="KAJ1206429.1"/>
    <property type="molecule type" value="Genomic_DNA"/>
</dbReference>
<evidence type="ECO:0000313" key="2">
    <source>
        <dbReference type="EMBL" id="KAJ1206429.1"/>
    </source>
</evidence>
<keyword evidence="3" id="KW-1185">Reference proteome</keyword>
<protein>
    <submittedName>
        <fullName evidence="2">Uncharacterized protein</fullName>
    </submittedName>
</protein>
<comment type="caution">
    <text evidence="2">The sequence shown here is derived from an EMBL/GenBank/DDBJ whole genome shotgun (WGS) entry which is preliminary data.</text>
</comment>
<gene>
    <name evidence="2" type="ORF">NDU88_001834</name>
</gene>
<evidence type="ECO:0000256" key="1">
    <source>
        <dbReference type="SAM" id="SignalP"/>
    </source>
</evidence>
<dbReference type="Proteomes" id="UP001066276">
    <property type="component" value="Chromosome 1_2"/>
</dbReference>
<dbReference type="AlphaFoldDB" id="A0AAV7W028"/>
<sequence length="70" mass="7899">MNVSMPIPLTAIIVAGALGKDVNMEPRREEGRLNRLQLPSLGFNSRGRTRSVNATRISWKNRYEYLPKAS</sequence>
<evidence type="ECO:0000313" key="3">
    <source>
        <dbReference type="Proteomes" id="UP001066276"/>
    </source>
</evidence>